<dbReference type="Pfam" id="PF07584">
    <property type="entry name" value="BatA"/>
    <property type="match status" value="1"/>
</dbReference>
<dbReference type="Gene3D" id="3.40.50.410">
    <property type="entry name" value="von Willebrand factor, type A domain"/>
    <property type="match status" value="1"/>
</dbReference>
<feature type="transmembrane region" description="Helical" evidence="5">
    <location>
        <begin position="294"/>
        <end position="314"/>
    </location>
</feature>
<keyword evidence="2 5" id="KW-0812">Transmembrane</keyword>
<evidence type="ECO:0000256" key="2">
    <source>
        <dbReference type="ARBA" id="ARBA00022692"/>
    </source>
</evidence>
<keyword evidence="3 5" id="KW-1133">Transmembrane helix</keyword>
<gene>
    <name evidence="7" type="ORF">DFJ64_3408</name>
</gene>
<dbReference type="InterPro" id="IPR036465">
    <property type="entry name" value="vWFA_dom_sf"/>
</dbReference>
<reference evidence="7 8" key="1">
    <citation type="submission" date="2018-08" db="EMBL/GenBank/DDBJ databases">
        <title>Sequencing the genomes of 1000 actinobacteria strains.</title>
        <authorList>
            <person name="Klenk H.-P."/>
        </authorList>
    </citation>
    <scope>NUCLEOTIDE SEQUENCE [LARGE SCALE GENOMIC DNA]</scope>
    <source>
        <strain evidence="7 8">DSM 22891</strain>
    </source>
</reference>
<accession>A0A3D9V8V1</accession>
<dbReference type="EMBL" id="QTUC01000001">
    <property type="protein sequence ID" value="REF37947.1"/>
    <property type="molecule type" value="Genomic_DNA"/>
</dbReference>
<dbReference type="AlphaFoldDB" id="A0A3D9V8V1"/>
<dbReference type="RefSeq" id="WP_115851322.1">
    <property type="nucleotide sequence ID" value="NZ_QTUC01000001.1"/>
</dbReference>
<proteinExistence type="predicted"/>
<evidence type="ECO:0000256" key="3">
    <source>
        <dbReference type="ARBA" id="ARBA00022989"/>
    </source>
</evidence>
<dbReference type="Pfam" id="PF13519">
    <property type="entry name" value="VWA_2"/>
    <property type="match status" value="1"/>
</dbReference>
<evidence type="ECO:0000313" key="8">
    <source>
        <dbReference type="Proteomes" id="UP000256485"/>
    </source>
</evidence>
<dbReference type="PANTHER" id="PTHR22550">
    <property type="entry name" value="SPORE GERMINATION PROTEIN"/>
    <property type="match status" value="1"/>
</dbReference>
<keyword evidence="4 5" id="KW-0472">Membrane</keyword>
<dbReference type="InterPro" id="IPR024163">
    <property type="entry name" value="Aerotolerance_reg_N"/>
</dbReference>
<sequence length="317" mass="34181">MTFLAPGRLWLLLLVPLLVGLYLLLQWRRRTYTMRFTTMALLSSVAPRRPGWRRHVAAALMILTVALLVVAFARPQTEVRVPRERATIVVTIDVSISMRADDVPPSRLRAAQDAAKSFVEGLPEKFNVALVSFAGTANILVPPTTDRSAVLRAIDGLELAESTATGEAIFTSLDALKQVPADPENPDEPIPARVVLLSDGTRNIGRSVEEGIRAARDAGVPVYTIAFGTPFGVVEIEGQQTPVPVDEETMRQIAEGTGGQTYTATSGEELEQVYADIGSSVGYTTEEQEVTARWVGFAVLAALATAVASVFLLGRLP</sequence>
<name>A0A3D9V8V1_THECX</name>
<evidence type="ECO:0000259" key="6">
    <source>
        <dbReference type="PROSITE" id="PS50234"/>
    </source>
</evidence>
<dbReference type="InterPro" id="IPR050768">
    <property type="entry name" value="UPF0353/GerABKA_families"/>
</dbReference>
<dbReference type="PANTHER" id="PTHR22550:SF5">
    <property type="entry name" value="LEUCINE ZIPPER PROTEIN 4"/>
    <property type="match status" value="1"/>
</dbReference>
<dbReference type="OrthoDB" id="8882959at2"/>
<dbReference type="PROSITE" id="PS50234">
    <property type="entry name" value="VWFA"/>
    <property type="match status" value="1"/>
</dbReference>
<evidence type="ECO:0000256" key="5">
    <source>
        <dbReference type="SAM" id="Phobius"/>
    </source>
</evidence>
<comment type="caution">
    <text evidence="7">The sequence shown here is derived from an EMBL/GenBank/DDBJ whole genome shotgun (WGS) entry which is preliminary data.</text>
</comment>
<dbReference type="SMART" id="SM00327">
    <property type="entry name" value="VWA"/>
    <property type="match status" value="1"/>
</dbReference>
<evidence type="ECO:0000256" key="1">
    <source>
        <dbReference type="ARBA" id="ARBA00022475"/>
    </source>
</evidence>
<feature type="transmembrane region" description="Helical" evidence="5">
    <location>
        <begin position="6"/>
        <end position="25"/>
    </location>
</feature>
<feature type="transmembrane region" description="Helical" evidence="5">
    <location>
        <begin position="56"/>
        <end position="73"/>
    </location>
</feature>
<evidence type="ECO:0000313" key="7">
    <source>
        <dbReference type="EMBL" id="REF37947.1"/>
    </source>
</evidence>
<keyword evidence="8" id="KW-1185">Reference proteome</keyword>
<protein>
    <submittedName>
        <fullName evidence="7">Ca-activated chloride channel family protein</fullName>
    </submittedName>
</protein>
<organism evidence="7 8">
    <name type="scientific">Thermasporomyces composti</name>
    <dbReference type="NCBI Taxonomy" id="696763"/>
    <lineage>
        <taxon>Bacteria</taxon>
        <taxon>Bacillati</taxon>
        <taxon>Actinomycetota</taxon>
        <taxon>Actinomycetes</taxon>
        <taxon>Propionibacteriales</taxon>
        <taxon>Nocardioidaceae</taxon>
        <taxon>Thermasporomyces</taxon>
    </lineage>
</organism>
<dbReference type="Proteomes" id="UP000256485">
    <property type="component" value="Unassembled WGS sequence"/>
</dbReference>
<keyword evidence="1" id="KW-1003">Cell membrane</keyword>
<evidence type="ECO:0000256" key="4">
    <source>
        <dbReference type="ARBA" id="ARBA00023136"/>
    </source>
</evidence>
<dbReference type="SUPFAM" id="SSF53300">
    <property type="entry name" value="vWA-like"/>
    <property type="match status" value="1"/>
</dbReference>
<feature type="domain" description="VWFA" evidence="6">
    <location>
        <begin position="87"/>
        <end position="277"/>
    </location>
</feature>
<dbReference type="InterPro" id="IPR002035">
    <property type="entry name" value="VWF_A"/>
</dbReference>